<gene>
    <name evidence="2" type="ORF">A2J07_01610</name>
</gene>
<organism evidence="2 3">
    <name type="scientific">Fusobacterium necrophorum subsp. funduliforme</name>
    <dbReference type="NCBI Taxonomy" id="143387"/>
    <lineage>
        <taxon>Bacteria</taxon>
        <taxon>Fusobacteriati</taxon>
        <taxon>Fusobacteriota</taxon>
        <taxon>Fusobacteriia</taxon>
        <taxon>Fusobacteriales</taxon>
        <taxon>Fusobacteriaceae</taxon>
        <taxon>Fusobacterium</taxon>
    </lineage>
</organism>
<dbReference type="KEGG" id="fnf:BSQ88_04690"/>
<proteinExistence type="predicted"/>
<evidence type="ECO:0000313" key="3">
    <source>
        <dbReference type="Proteomes" id="UP000075816"/>
    </source>
</evidence>
<dbReference type="RefSeq" id="WP_005959227.1">
    <property type="nucleotide sequence ID" value="NZ_CAXOUM010000026.1"/>
</dbReference>
<name>A0A162JAW6_9FUSO</name>
<dbReference type="Pfam" id="PF12705">
    <property type="entry name" value="PDDEXK_1"/>
    <property type="match status" value="1"/>
</dbReference>
<sequence>MKQKTFRYLSYQENLAERLLDYRKDSYIVVENNQIKSILMSQYYHFPILEERPIIFSLEELFSYLFVSSHAILKDVKGIFFLYQCLSKEMKNAWQIQSYFDFVDIANEFFMLYEEIQGKEAELETMISPWQKEKHSFFKELKERLEKKQDKYLLKEFAWTKERYSPQNLHHFSKIVFFDIPSFPNRCKTLLPLLQEDFDLEFVLQVPREDFEEEKLMLRQVSPKLWEGDFFCYEVGSEWEEALYLLAEKEKKDFFVYSSSPHEKHFSNLFPQSFIDSSRNSFNKTKLYQFIELQLNLLREKEVGQKDTLPLETLLSAVQKRVCREYYGFWEEDFILLRKLLKEEYRLISMKLLQNTNYIEIIGEHPSFCQKVSIFLEDLFAIETWKTGKDIYDYFEQHIEIQKWKEEEYPDVLDVFYEVLSRLYATQGNEDFPSYEKYFEGNLGRNLYQLLYRSLDSIYLKSAQSFSEKKMEIRDWHSVMYEKKKERAAVFLNLDDKSLPKITNFSYFLTEHQKQQLGCQSREESTLVEKYRFYQALYSQKSLVFLVQKSEEDNKTLSSFAEEFLRNQGKTMEKSPYSKEFFLQSLRKTFQAKSSWQGEEETGYQELKKENQELLEKGSFHLGAYDWRNLQACTKYFYFSKVLQEPFRTEALSFGISPKQLGIICHRFLEKIGKTQWKIFLKEKHFAISDDTLVEYLEEEFQREALRIPSFLKNYLEKIVYPRILKNTKNFLHTLEKKYHQENISRFQGEKGIQREGIYFGEDFTVSFQGRADLIIETDQRKEIIDYKTGKTIDDQLDFYAFLLYGEEENVEGRYFNLWDGIFSSAKKKEDLSFSFFEEYFENFERDEFYHISEKKSFCIYCPYQKICRREEEVL</sequence>
<evidence type="ECO:0000313" key="2">
    <source>
        <dbReference type="EMBL" id="KYL05457.1"/>
    </source>
</evidence>
<evidence type="ECO:0000259" key="1">
    <source>
        <dbReference type="Pfam" id="PF12705"/>
    </source>
</evidence>
<reference evidence="2 3" key="1">
    <citation type="submission" date="2016-03" db="EMBL/GenBank/DDBJ databases">
        <title>Comparative genomics of human isolates of Fusobacterium necrophorum.</title>
        <authorList>
            <person name="Jensen A."/>
            <person name="Bank S."/>
            <person name="Andersen P.S."/>
            <person name="Kristensen L.H."/>
            <person name="Prag J."/>
        </authorList>
    </citation>
    <scope>NUCLEOTIDE SEQUENCE [LARGE SCALE GENOMIC DNA]</scope>
    <source>
        <strain evidence="2 3">LS_1264</strain>
    </source>
</reference>
<dbReference type="InterPro" id="IPR038726">
    <property type="entry name" value="PDDEXK_AddAB-type"/>
</dbReference>
<protein>
    <recommendedName>
        <fullName evidence="1">PD-(D/E)XK endonuclease-like domain-containing protein</fullName>
    </recommendedName>
</protein>
<dbReference type="SUPFAM" id="SSF52980">
    <property type="entry name" value="Restriction endonuclease-like"/>
    <property type="match status" value="1"/>
</dbReference>
<dbReference type="InterPro" id="IPR011335">
    <property type="entry name" value="Restrct_endonuc-II-like"/>
</dbReference>
<dbReference type="Gene3D" id="3.90.320.10">
    <property type="match status" value="1"/>
</dbReference>
<dbReference type="eggNOG" id="COG2887">
    <property type="taxonomic scope" value="Bacteria"/>
</dbReference>
<dbReference type="AlphaFoldDB" id="A0A162JAW6"/>
<comment type="caution">
    <text evidence="2">The sequence shown here is derived from an EMBL/GenBank/DDBJ whole genome shotgun (WGS) entry which is preliminary data.</text>
</comment>
<feature type="domain" description="PD-(D/E)XK endonuclease-like" evidence="1">
    <location>
        <begin position="628"/>
        <end position="869"/>
    </location>
</feature>
<accession>A0A162JAW6</accession>
<dbReference type="EMBL" id="LVEA01000001">
    <property type="protein sequence ID" value="KYL05457.1"/>
    <property type="molecule type" value="Genomic_DNA"/>
</dbReference>
<dbReference type="Proteomes" id="UP000075816">
    <property type="component" value="Unassembled WGS sequence"/>
</dbReference>
<dbReference type="InterPro" id="IPR011604">
    <property type="entry name" value="PDDEXK-like_dom_sf"/>
</dbReference>